<evidence type="ECO:0000313" key="1">
    <source>
        <dbReference type="EMBL" id="GAG75699.1"/>
    </source>
</evidence>
<accession>X1A1Q8</accession>
<dbReference type="AlphaFoldDB" id="X1A1Q8"/>
<sequence>MITEVYIGTSQCDYEEELNIDYSISDIRKLTGRNIPKSMSFKLPMTDTNKSIFSYVNEANVFTEITDNGEIYIDGSIYLTGKVKVLDTIDYFKITISHKGWIDNLTDVKLADLDWSADDHTFDKSTMDDSENPDITEQFIHSTAT</sequence>
<dbReference type="EMBL" id="BART01018544">
    <property type="protein sequence ID" value="GAG75699.1"/>
    <property type="molecule type" value="Genomic_DNA"/>
</dbReference>
<comment type="caution">
    <text evidence="1">The sequence shown here is derived from an EMBL/GenBank/DDBJ whole genome shotgun (WGS) entry which is preliminary data.</text>
</comment>
<protein>
    <submittedName>
        <fullName evidence="1">Uncharacterized protein</fullName>
    </submittedName>
</protein>
<reference evidence="1" key="1">
    <citation type="journal article" date="2014" name="Front. Microbiol.">
        <title>High frequency of phylogenetically diverse reductive dehalogenase-homologous genes in deep subseafloor sedimentary metagenomes.</title>
        <authorList>
            <person name="Kawai M."/>
            <person name="Futagami T."/>
            <person name="Toyoda A."/>
            <person name="Takaki Y."/>
            <person name="Nishi S."/>
            <person name="Hori S."/>
            <person name="Arai W."/>
            <person name="Tsubouchi T."/>
            <person name="Morono Y."/>
            <person name="Uchiyama I."/>
            <person name="Ito T."/>
            <person name="Fujiyama A."/>
            <person name="Inagaki F."/>
            <person name="Takami H."/>
        </authorList>
    </citation>
    <scope>NUCLEOTIDE SEQUENCE</scope>
    <source>
        <strain evidence="1">Expedition CK06-06</strain>
    </source>
</reference>
<name>X1A1Q8_9ZZZZ</name>
<gene>
    <name evidence="1" type="ORF">S01H4_34977</name>
</gene>
<organism evidence="1">
    <name type="scientific">marine sediment metagenome</name>
    <dbReference type="NCBI Taxonomy" id="412755"/>
    <lineage>
        <taxon>unclassified sequences</taxon>
        <taxon>metagenomes</taxon>
        <taxon>ecological metagenomes</taxon>
    </lineage>
</organism>
<proteinExistence type="predicted"/>
<feature type="non-terminal residue" evidence="1">
    <location>
        <position position="145"/>
    </location>
</feature>